<proteinExistence type="predicted"/>
<feature type="region of interest" description="Disordered" evidence="1">
    <location>
        <begin position="1"/>
        <end position="20"/>
    </location>
</feature>
<dbReference type="EMBL" id="CVRL01000013">
    <property type="protein sequence ID" value="CRL10207.1"/>
    <property type="molecule type" value="Genomic_DNA"/>
</dbReference>
<dbReference type="Proteomes" id="UP000043764">
    <property type="component" value="Unassembled WGS sequence"/>
</dbReference>
<gene>
    <name evidence="3" type="primary">yfgF</name>
    <name evidence="3" type="ORF">NIT7321_01051</name>
</gene>
<dbReference type="Pfam" id="PF00563">
    <property type="entry name" value="EAL"/>
    <property type="match status" value="1"/>
</dbReference>
<dbReference type="InterPro" id="IPR050706">
    <property type="entry name" value="Cyclic-di-GMP_PDE-like"/>
</dbReference>
<sequence length="279" mass="31016">MKNKHKVMADMPEGGENPLSSAVVTRDRSTLDMVGEAIKHDQTMLAYQPVMQAVGSQSVAFYEGYIRVLDATGRVIPAREFMPHVEETELGRELDCLALEHGLKALSRSPGIRLSINMSARSIGYRRWMQVLERHLKRDATLGERLVLEITEASAMAAPELVIDFMDRMQKHGIAFALDNFGAAATAISKFRNFFFDAVKIDGQFVRNVHASYDNQAVVRALVGIAKQFDMLVVAESVETPADAEFLISIGVDCLQGYLFGAPSVNPPWLEELRERSRA</sequence>
<dbReference type="STRING" id="481446.NIT7645_02404"/>
<evidence type="ECO:0000256" key="1">
    <source>
        <dbReference type="SAM" id="MobiDB-lite"/>
    </source>
</evidence>
<dbReference type="InterPro" id="IPR035919">
    <property type="entry name" value="EAL_sf"/>
</dbReference>
<dbReference type="PANTHER" id="PTHR33121">
    <property type="entry name" value="CYCLIC DI-GMP PHOSPHODIESTERASE PDEF"/>
    <property type="match status" value="1"/>
</dbReference>
<evidence type="ECO:0000259" key="2">
    <source>
        <dbReference type="PROSITE" id="PS50883"/>
    </source>
</evidence>
<dbReference type="SUPFAM" id="SSF141868">
    <property type="entry name" value="EAL domain-like"/>
    <property type="match status" value="1"/>
</dbReference>
<dbReference type="GO" id="GO:0071111">
    <property type="term" value="F:cyclic-guanylate-specific phosphodiesterase activity"/>
    <property type="evidence" value="ECO:0007669"/>
    <property type="project" value="UniProtKB-EC"/>
</dbReference>
<accession>A0A0H5CYV8</accession>
<name>A0A0H5CYV8_9RHOB</name>
<dbReference type="AlphaFoldDB" id="A0A0H5CYV8"/>
<keyword evidence="4" id="KW-1185">Reference proteome</keyword>
<protein>
    <submittedName>
        <fullName evidence="3">Cyclic di-GMP phosphodiesterase YfgF</fullName>
        <ecNumber evidence="3">3.1.4.52</ecNumber>
    </submittedName>
</protein>
<dbReference type="CDD" id="cd01948">
    <property type="entry name" value="EAL"/>
    <property type="match status" value="1"/>
</dbReference>
<dbReference type="PANTHER" id="PTHR33121:SF79">
    <property type="entry name" value="CYCLIC DI-GMP PHOSPHODIESTERASE PDED-RELATED"/>
    <property type="match status" value="1"/>
</dbReference>
<organism evidence="3 4">
    <name type="scientific">Phaeobacter italicus</name>
    <dbReference type="NCBI Taxonomy" id="481446"/>
    <lineage>
        <taxon>Bacteria</taxon>
        <taxon>Pseudomonadati</taxon>
        <taxon>Pseudomonadota</taxon>
        <taxon>Alphaproteobacteria</taxon>
        <taxon>Rhodobacterales</taxon>
        <taxon>Roseobacteraceae</taxon>
        <taxon>Phaeobacter</taxon>
    </lineage>
</organism>
<keyword evidence="3" id="KW-0378">Hydrolase</keyword>
<dbReference type="Gene3D" id="3.20.20.450">
    <property type="entry name" value="EAL domain"/>
    <property type="match status" value="1"/>
</dbReference>
<evidence type="ECO:0000313" key="4">
    <source>
        <dbReference type="Proteomes" id="UP000043764"/>
    </source>
</evidence>
<dbReference type="PROSITE" id="PS50883">
    <property type="entry name" value="EAL"/>
    <property type="match status" value="1"/>
</dbReference>
<dbReference type="RefSeq" id="WP_050672809.1">
    <property type="nucleotide sequence ID" value="NZ_CVRL01000013.1"/>
</dbReference>
<dbReference type="InterPro" id="IPR001633">
    <property type="entry name" value="EAL_dom"/>
</dbReference>
<feature type="domain" description="EAL" evidence="2">
    <location>
        <begin position="27"/>
        <end position="277"/>
    </location>
</feature>
<evidence type="ECO:0000313" key="3">
    <source>
        <dbReference type="EMBL" id="CRL10207.1"/>
    </source>
</evidence>
<reference evidence="4" key="1">
    <citation type="submission" date="2015-05" db="EMBL/GenBank/DDBJ databases">
        <authorList>
            <person name="Rodrigo-Torres Lidia"/>
            <person name="Arahal R.David."/>
        </authorList>
    </citation>
    <scope>NUCLEOTIDE SEQUENCE [LARGE SCALE GENOMIC DNA]</scope>
    <source>
        <strain evidence="4">CECT 7321</strain>
    </source>
</reference>
<dbReference type="SMART" id="SM00052">
    <property type="entry name" value="EAL"/>
    <property type="match status" value="1"/>
</dbReference>
<dbReference type="EC" id="3.1.4.52" evidence="3"/>